<organism evidence="2 3">
    <name type="scientific">Chionoecetes opilio</name>
    <name type="common">Atlantic snow crab</name>
    <name type="synonym">Cancer opilio</name>
    <dbReference type="NCBI Taxonomy" id="41210"/>
    <lineage>
        <taxon>Eukaryota</taxon>
        <taxon>Metazoa</taxon>
        <taxon>Ecdysozoa</taxon>
        <taxon>Arthropoda</taxon>
        <taxon>Crustacea</taxon>
        <taxon>Multicrustacea</taxon>
        <taxon>Malacostraca</taxon>
        <taxon>Eumalacostraca</taxon>
        <taxon>Eucarida</taxon>
        <taxon>Decapoda</taxon>
        <taxon>Pleocyemata</taxon>
        <taxon>Brachyura</taxon>
        <taxon>Eubrachyura</taxon>
        <taxon>Majoidea</taxon>
        <taxon>Majidae</taxon>
        <taxon>Chionoecetes</taxon>
    </lineage>
</organism>
<keyword evidence="3" id="KW-1185">Reference proteome</keyword>
<dbReference type="AlphaFoldDB" id="A0A8J4YK11"/>
<dbReference type="EMBL" id="JACEEZ010001313">
    <property type="protein sequence ID" value="KAG0729342.1"/>
    <property type="molecule type" value="Genomic_DNA"/>
</dbReference>
<dbReference type="PANTHER" id="PTHR10338">
    <property type="entry name" value="INTER-ALPHA-TRYPSIN INHIBITOR HEAVY CHAIN FAMILY MEMBER"/>
    <property type="match status" value="1"/>
</dbReference>
<dbReference type="InterPro" id="IPR050934">
    <property type="entry name" value="ITIH"/>
</dbReference>
<gene>
    <name evidence="2" type="primary">ITIH1</name>
    <name evidence="2" type="ORF">GWK47_030564</name>
</gene>
<reference evidence="2" key="1">
    <citation type="submission" date="2020-07" db="EMBL/GenBank/DDBJ databases">
        <title>The High-quality genome of the commercially important snow crab, Chionoecetes opilio.</title>
        <authorList>
            <person name="Jeong J.-H."/>
            <person name="Ryu S."/>
        </authorList>
    </citation>
    <scope>NUCLEOTIDE SEQUENCE</scope>
    <source>
        <strain evidence="2">MADBK_172401_WGS</strain>
        <tissue evidence="2">Digestive gland</tissue>
    </source>
</reference>
<evidence type="ECO:0000313" key="3">
    <source>
        <dbReference type="Proteomes" id="UP000770661"/>
    </source>
</evidence>
<evidence type="ECO:0000256" key="1">
    <source>
        <dbReference type="SAM" id="MobiDB-lite"/>
    </source>
</evidence>
<feature type="compositionally biased region" description="Basic residues" evidence="1">
    <location>
        <begin position="269"/>
        <end position="324"/>
    </location>
</feature>
<feature type="region of interest" description="Disordered" evidence="1">
    <location>
        <begin position="100"/>
        <end position="120"/>
    </location>
</feature>
<sequence>MGKVVFSGQLREGVREVHPIVAGRGKEGPLQLRVSRTYTSEPDTPTDNHVERLWAYLSVQDLLDALEIVDDRNLWVEMRARVEEIAVRYQFVTKLTTLKTEGDHDSQAHPGLKSGSRHQKSRTVIHGGLVGQDLALLSPSAIAETLPAPLSNRIYTDSPTSMSFGDNDPHFVVQVPGMSLPFCFDIHASSGSFLSLIRDPHSGVVVNGQVTAAVGRPGNTYFTTIFISLAGVNFTITTTHVAVSCLDRHGNPTVDGVSSSLWPLTKEKPGKRKHRRRKESRAKRKSHRRRGRRFRGGNRRGHRAAHPRRHYTQDRRRRRKRRTHSTWTPVAPRGLLPIRQQQQYIRRRRSRSHPFQSVTEAQASTYTHPTHAFLTIATGSKTMPHPMASPHTQIHRLHPLAAAPQTIAHPQSQGTNALRYQSFHNQHSYPSSSASLSRQVRQLPHRPVLHPQAGQFMHPQAGVDISLPRFLHGAKRGRYDDKAKREEGDRSQLYRECSKTMNWKKISARRYGRVMVTLRNHRKLDFLLGDVDLSLVVTRTRSSHGQHFLGVYLEKRSLLSPNTTGIIGQFVYKTVGTVGRERPIGGVRSNNSNPRIRLAVVQPGPQRTYQVSEVNAFLSSRRSLLHKTHISCLYIKDQGRGLVAGTPQDYLRPCLAC</sequence>
<name>A0A8J4YK11_CHIOP</name>
<dbReference type="OrthoDB" id="299997at2759"/>
<dbReference type="Proteomes" id="UP000770661">
    <property type="component" value="Unassembled WGS sequence"/>
</dbReference>
<proteinExistence type="predicted"/>
<protein>
    <submittedName>
        <fullName evidence="2">Inter-alpha-trypsin inhibitor heavy chain H1</fullName>
    </submittedName>
</protein>
<accession>A0A8J4YK11</accession>
<dbReference type="PANTHER" id="PTHR10338:SF108">
    <property type="entry name" value="INTER-ALPHA-TRYPSIN INHIBITOR HEAVY CHAIN H4-LIKE PROTEIN"/>
    <property type="match status" value="1"/>
</dbReference>
<feature type="region of interest" description="Disordered" evidence="1">
    <location>
        <begin position="256"/>
        <end position="326"/>
    </location>
</feature>
<comment type="caution">
    <text evidence="2">The sequence shown here is derived from an EMBL/GenBank/DDBJ whole genome shotgun (WGS) entry which is preliminary data.</text>
</comment>
<evidence type="ECO:0000313" key="2">
    <source>
        <dbReference type="EMBL" id="KAG0729342.1"/>
    </source>
</evidence>